<proteinExistence type="predicted"/>
<protein>
    <submittedName>
        <fullName evidence="1">Uncharacterized protein</fullName>
    </submittedName>
</protein>
<accession>A0A4Y2RMZ9</accession>
<dbReference type="Proteomes" id="UP000499080">
    <property type="component" value="Unassembled WGS sequence"/>
</dbReference>
<dbReference type="AlphaFoldDB" id="A0A4Y2RMZ9"/>
<evidence type="ECO:0000313" key="2">
    <source>
        <dbReference type="Proteomes" id="UP000499080"/>
    </source>
</evidence>
<dbReference type="EMBL" id="BGPR01017753">
    <property type="protein sequence ID" value="GBN77202.1"/>
    <property type="molecule type" value="Genomic_DNA"/>
</dbReference>
<evidence type="ECO:0000313" key="1">
    <source>
        <dbReference type="EMBL" id="GBN77202.1"/>
    </source>
</evidence>
<keyword evidence="2" id="KW-1185">Reference proteome</keyword>
<gene>
    <name evidence="1" type="ORF">AVEN_220546_1</name>
</gene>
<reference evidence="1 2" key="1">
    <citation type="journal article" date="2019" name="Sci. Rep.">
        <title>Orb-weaving spider Araneus ventricosus genome elucidates the spidroin gene catalogue.</title>
        <authorList>
            <person name="Kono N."/>
            <person name="Nakamura H."/>
            <person name="Ohtoshi R."/>
            <person name="Moran D.A.P."/>
            <person name="Shinohara A."/>
            <person name="Yoshida Y."/>
            <person name="Fujiwara M."/>
            <person name="Mori M."/>
            <person name="Tomita M."/>
            <person name="Arakawa K."/>
        </authorList>
    </citation>
    <scope>NUCLEOTIDE SEQUENCE [LARGE SCALE GENOMIC DNA]</scope>
</reference>
<name>A0A4Y2RMZ9_ARAVE</name>
<organism evidence="1 2">
    <name type="scientific">Araneus ventricosus</name>
    <name type="common">Orbweaver spider</name>
    <name type="synonym">Epeira ventricosa</name>
    <dbReference type="NCBI Taxonomy" id="182803"/>
    <lineage>
        <taxon>Eukaryota</taxon>
        <taxon>Metazoa</taxon>
        <taxon>Ecdysozoa</taxon>
        <taxon>Arthropoda</taxon>
        <taxon>Chelicerata</taxon>
        <taxon>Arachnida</taxon>
        <taxon>Araneae</taxon>
        <taxon>Araneomorphae</taxon>
        <taxon>Entelegynae</taxon>
        <taxon>Araneoidea</taxon>
        <taxon>Araneidae</taxon>
        <taxon>Araneus</taxon>
    </lineage>
</organism>
<sequence length="104" mass="12238">MWSRVNVKYRNFRTSVRIFAIGKLTRRVALFEGDIKRSSFGMWLEGNVRVSFLRLLLVWLDVVIWEFSLNYLDGKELSPWLKSLMTQFCLYTVNKASLEVVVGK</sequence>
<comment type="caution">
    <text evidence="1">The sequence shown here is derived from an EMBL/GenBank/DDBJ whole genome shotgun (WGS) entry which is preliminary data.</text>
</comment>